<sequence>MNTTRALVLLLTAGLLVLAFLLVQPFLQFFLLAVLLAYPLRPVQERFEGTFGKQLTAAGIVISVTVAIVLPILYLLQLVLSEARGLLKQIRSGEVTFTVVETWIRDTTGADIDLLESVMSGVRGTGFGTVDGALGLFRTVTNLLIGLALTMFLLYYFLKDGGRFYRWLDATTPFPDHIQRQLRKEFDDVMWAVLVSHVFIAVIQGIVAGLGLIVLGVPNAVFWTAVMILLAVLPIIGSFLIWGPASFYLVSIDQPVAGAALFIYGAIVVSLSDDFLRPLIIDRYTETRLNPSAVILGVVGGVYLMGFIGIFFGPVIIGSLRAVLDVYRREYVENGSGEGDTDTASDEPETAEDTPPQTADADGPNDDNPDEQHDEEPEHNE</sequence>
<feature type="compositionally biased region" description="Acidic residues" evidence="6">
    <location>
        <begin position="339"/>
        <end position="352"/>
    </location>
</feature>
<gene>
    <name evidence="8" type="ORF">ACFQQG_16125</name>
</gene>
<dbReference type="AlphaFoldDB" id="A0ABD5W5F5"/>
<evidence type="ECO:0000256" key="7">
    <source>
        <dbReference type="SAM" id="Phobius"/>
    </source>
</evidence>
<evidence type="ECO:0000256" key="6">
    <source>
        <dbReference type="SAM" id="MobiDB-lite"/>
    </source>
</evidence>
<dbReference type="Pfam" id="PF01594">
    <property type="entry name" value="AI-2E_transport"/>
    <property type="match status" value="1"/>
</dbReference>
<reference evidence="8 9" key="1">
    <citation type="journal article" date="2019" name="Int. J. Syst. Evol. Microbiol.">
        <title>The Global Catalogue of Microorganisms (GCM) 10K type strain sequencing project: providing services to taxonomists for standard genome sequencing and annotation.</title>
        <authorList>
            <consortium name="The Broad Institute Genomics Platform"/>
            <consortium name="The Broad Institute Genome Sequencing Center for Infectious Disease"/>
            <person name="Wu L."/>
            <person name="Ma J."/>
        </authorList>
    </citation>
    <scope>NUCLEOTIDE SEQUENCE [LARGE SCALE GENOMIC DNA]</scope>
    <source>
        <strain evidence="8 9">JCM 30072</strain>
    </source>
</reference>
<feature type="transmembrane region" description="Helical" evidence="7">
    <location>
        <begin position="255"/>
        <end position="272"/>
    </location>
</feature>
<feature type="transmembrane region" description="Helical" evidence="7">
    <location>
        <begin position="220"/>
        <end position="243"/>
    </location>
</feature>
<feature type="transmembrane region" description="Helical" evidence="7">
    <location>
        <begin position="292"/>
        <end position="320"/>
    </location>
</feature>
<keyword evidence="5 7" id="KW-0472">Membrane</keyword>
<organism evidence="8 9">
    <name type="scientific">Halovenus salina</name>
    <dbReference type="NCBI Taxonomy" id="1510225"/>
    <lineage>
        <taxon>Archaea</taxon>
        <taxon>Methanobacteriati</taxon>
        <taxon>Methanobacteriota</taxon>
        <taxon>Stenosarchaea group</taxon>
        <taxon>Halobacteria</taxon>
        <taxon>Halobacteriales</taxon>
        <taxon>Haloarculaceae</taxon>
        <taxon>Halovenus</taxon>
    </lineage>
</organism>
<comment type="subcellular location">
    <subcellularLocation>
        <location evidence="1">Membrane</location>
        <topology evidence="1">Multi-pass membrane protein</topology>
    </subcellularLocation>
</comment>
<feature type="compositionally biased region" description="Acidic residues" evidence="6">
    <location>
        <begin position="363"/>
        <end position="381"/>
    </location>
</feature>
<feature type="transmembrane region" description="Helical" evidence="7">
    <location>
        <begin position="189"/>
        <end position="214"/>
    </location>
</feature>
<name>A0ABD5W5F5_9EURY</name>
<protein>
    <submittedName>
        <fullName evidence="8">AI-2E family transporter</fullName>
    </submittedName>
</protein>
<dbReference type="PANTHER" id="PTHR21716:SF4">
    <property type="entry name" value="TRANSMEMBRANE PROTEIN 245"/>
    <property type="match status" value="1"/>
</dbReference>
<dbReference type="InterPro" id="IPR002549">
    <property type="entry name" value="AI-2E-like"/>
</dbReference>
<evidence type="ECO:0000256" key="1">
    <source>
        <dbReference type="ARBA" id="ARBA00004141"/>
    </source>
</evidence>
<dbReference type="GO" id="GO:0016020">
    <property type="term" value="C:membrane"/>
    <property type="evidence" value="ECO:0007669"/>
    <property type="project" value="UniProtKB-SubCell"/>
</dbReference>
<dbReference type="EMBL" id="JBHSZI010000001">
    <property type="protein sequence ID" value="MFC7059418.1"/>
    <property type="molecule type" value="Genomic_DNA"/>
</dbReference>
<evidence type="ECO:0000256" key="4">
    <source>
        <dbReference type="ARBA" id="ARBA00022989"/>
    </source>
</evidence>
<dbReference type="Proteomes" id="UP001596445">
    <property type="component" value="Unassembled WGS sequence"/>
</dbReference>
<feature type="transmembrane region" description="Helical" evidence="7">
    <location>
        <begin position="55"/>
        <end position="76"/>
    </location>
</feature>
<evidence type="ECO:0000313" key="8">
    <source>
        <dbReference type="EMBL" id="MFC7059418.1"/>
    </source>
</evidence>
<comment type="caution">
    <text evidence="8">The sequence shown here is derived from an EMBL/GenBank/DDBJ whole genome shotgun (WGS) entry which is preliminary data.</text>
</comment>
<evidence type="ECO:0000256" key="5">
    <source>
        <dbReference type="ARBA" id="ARBA00023136"/>
    </source>
</evidence>
<accession>A0ABD5W5F5</accession>
<keyword evidence="9" id="KW-1185">Reference proteome</keyword>
<dbReference type="RefSeq" id="WP_267162196.1">
    <property type="nucleotide sequence ID" value="NZ_CP112972.1"/>
</dbReference>
<feature type="transmembrane region" description="Helical" evidence="7">
    <location>
        <begin position="136"/>
        <end position="158"/>
    </location>
</feature>
<dbReference type="PANTHER" id="PTHR21716">
    <property type="entry name" value="TRANSMEMBRANE PROTEIN"/>
    <property type="match status" value="1"/>
</dbReference>
<comment type="similarity">
    <text evidence="2">Belongs to the autoinducer-2 exporter (AI-2E) (TC 2.A.86) family.</text>
</comment>
<evidence type="ECO:0000313" key="9">
    <source>
        <dbReference type="Proteomes" id="UP001596445"/>
    </source>
</evidence>
<feature type="region of interest" description="Disordered" evidence="6">
    <location>
        <begin position="334"/>
        <end position="381"/>
    </location>
</feature>
<feature type="transmembrane region" description="Helical" evidence="7">
    <location>
        <begin position="6"/>
        <end position="35"/>
    </location>
</feature>
<keyword evidence="4 7" id="KW-1133">Transmembrane helix</keyword>
<keyword evidence="3 7" id="KW-0812">Transmembrane</keyword>
<evidence type="ECO:0000256" key="3">
    <source>
        <dbReference type="ARBA" id="ARBA00022692"/>
    </source>
</evidence>
<dbReference type="GeneID" id="76631581"/>
<proteinExistence type="inferred from homology"/>
<evidence type="ECO:0000256" key="2">
    <source>
        <dbReference type="ARBA" id="ARBA00009773"/>
    </source>
</evidence>